<reference evidence="1" key="1">
    <citation type="journal article" date="2014" name="Int. J. Syst. Evol. Microbiol.">
        <title>Complete genome sequence of Corynebacterium casei LMG S-19264T (=DSM 44701T), isolated from a smear-ripened cheese.</title>
        <authorList>
            <consortium name="US DOE Joint Genome Institute (JGI-PGF)"/>
            <person name="Walter F."/>
            <person name="Albersmeier A."/>
            <person name="Kalinowski J."/>
            <person name="Ruckert C."/>
        </authorList>
    </citation>
    <scope>NUCLEOTIDE SEQUENCE</scope>
    <source>
        <strain evidence="1">CGMCC 1.15519</strain>
    </source>
</reference>
<dbReference type="InterPro" id="IPR017853">
    <property type="entry name" value="GH"/>
</dbReference>
<accession>A0A917EA32</accession>
<gene>
    <name evidence="1" type="ORF">GCM10011529_20420</name>
</gene>
<sequence length="415" mass="45032">MTIAGHPDASAQAEQGAFRPLLGSMLLGGFECSAHKLRSGRRLDLIASTGHDLRAADDYALLQHHGMAGGRDGLRWHRIEQRPGRYDWSSFLPMLHAARDSGFTVAWDLLHYGLPNGLDVFSPAFITRFAAFARVAAVLVRAETDEPPTWTPINEISFWAFAGGEKGGLNPFARNRGPALKKQLARAALAAIDAVRSVDPRARIAVAEPLIHIFPADDTPRSAELVRIHNASQFEALDMLLGRRAPELGGFAGAVDIIGLNYYNNNQWVDHGRPVHLGDHLYLPLRTLLAGVAARYDQPLYIAETGTEGIFRPYWLRYVCDEVRAAIAAVANIGGICLYPIVSHLGWDDDRHCHNGLFEGHGPDCARSVDAALAAELALQVAAFGGVQPAAAPAHIPLSPRAPWPRYAPALTLSA</sequence>
<dbReference type="RefSeq" id="WP_188762845.1">
    <property type="nucleotide sequence ID" value="NZ_BMJM01000006.1"/>
</dbReference>
<evidence type="ECO:0000313" key="2">
    <source>
        <dbReference type="Proteomes" id="UP000635071"/>
    </source>
</evidence>
<dbReference type="Gene3D" id="3.20.20.80">
    <property type="entry name" value="Glycosidases"/>
    <property type="match status" value="1"/>
</dbReference>
<name>A0A917EA32_9SPHN</name>
<dbReference type="SUPFAM" id="SSF51445">
    <property type="entry name" value="(Trans)glycosidases"/>
    <property type="match status" value="1"/>
</dbReference>
<evidence type="ECO:0008006" key="3">
    <source>
        <dbReference type="Google" id="ProtNLM"/>
    </source>
</evidence>
<evidence type="ECO:0000313" key="1">
    <source>
        <dbReference type="EMBL" id="GGE13929.1"/>
    </source>
</evidence>
<dbReference type="Proteomes" id="UP000635071">
    <property type="component" value="Unassembled WGS sequence"/>
</dbReference>
<protein>
    <recommendedName>
        <fullName evidence="3">Beta-glucosidase</fullName>
    </recommendedName>
</protein>
<dbReference type="EMBL" id="BMJM01000006">
    <property type="protein sequence ID" value="GGE13929.1"/>
    <property type="molecule type" value="Genomic_DNA"/>
</dbReference>
<organism evidence="1 2">
    <name type="scientific">Sandarakinorhabdus glacialis</name>
    <dbReference type="NCBI Taxonomy" id="1614636"/>
    <lineage>
        <taxon>Bacteria</taxon>
        <taxon>Pseudomonadati</taxon>
        <taxon>Pseudomonadota</taxon>
        <taxon>Alphaproteobacteria</taxon>
        <taxon>Sphingomonadales</taxon>
        <taxon>Sphingosinicellaceae</taxon>
        <taxon>Sandarakinorhabdus</taxon>
    </lineage>
</organism>
<comment type="caution">
    <text evidence="1">The sequence shown here is derived from an EMBL/GenBank/DDBJ whole genome shotgun (WGS) entry which is preliminary data.</text>
</comment>
<keyword evidence="2" id="KW-1185">Reference proteome</keyword>
<proteinExistence type="predicted"/>
<dbReference type="AlphaFoldDB" id="A0A917EA32"/>
<reference evidence="1" key="2">
    <citation type="submission" date="2020-09" db="EMBL/GenBank/DDBJ databases">
        <authorList>
            <person name="Sun Q."/>
            <person name="Zhou Y."/>
        </authorList>
    </citation>
    <scope>NUCLEOTIDE SEQUENCE</scope>
    <source>
        <strain evidence="1">CGMCC 1.15519</strain>
    </source>
</reference>